<dbReference type="RefSeq" id="WP_283445545.1">
    <property type="nucleotide sequence ID" value="NZ_FXUL01000038.1"/>
</dbReference>
<dbReference type="Pfam" id="PF25680">
    <property type="entry name" value="Mom"/>
    <property type="match status" value="1"/>
</dbReference>
<gene>
    <name evidence="1" type="ORF">SAMN06295970_13831</name>
</gene>
<evidence type="ECO:0000313" key="2">
    <source>
        <dbReference type="Proteomes" id="UP001158049"/>
    </source>
</evidence>
<proteinExistence type="predicted"/>
<sequence length="301" mass="32952">MNAGFPYGPAQACQRWTKRRVSFRPAGELFNPDRHEVVLLNDTDAKAFCAEHHYAGTLPPARLRVGLMRKMAFSPDALVGLAVFSVPMQNAVLEKYLKADMETGAELGRFVCTEAVEGNGESWLIRAACHLLQRETKIRSIVSYCDPVPRVDEFGNITKFGHLGTIYQAVSAKLLGRSSPRTLVLSRSGQVISERALSKIRSGESGAAYAYRQLLAAGAPEREWGEEPGDYVRRALSSDAFTRIRHPGNYVYGMGCGNKLERRLVSTRMGPGLPYPKAQPASVASGNERTSANMGLNVFAA</sequence>
<dbReference type="Proteomes" id="UP001158049">
    <property type="component" value="Unassembled WGS sequence"/>
</dbReference>
<protein>
    <submittedName>
        <fullName evidence="1">Uncharacterized protein</fullName>
    </submittedName>
</protein>
<comment type="caution">
    <text evidence="1">The sequence shown here is derived from an EMBL/GenBank/DDBJ whole genome shotgun (WGS) entry which is preliminary data.</text>
</comment>
<keyword evidence="2" id="KW-1185">Reference proteome</keyword>
<evidence type="ECO:0000313" key="1">
    <source>
        <dbReference type="EMBL" id="SMP80783.1"/>
    </source>
</evidence>
<dbReference type="EMBL" id="FXUL01000038">
    <property type="protein sequence ID" value="SMP80783.1"/>
    <property type="molecule type" value="Genomic_DNA"/>
</dbReference>
<name>A0ABY1QXQ2_9BURK</name>
<accession>A0ABY1QXQ2</accession>
<dbReference type="InterPro" id="IPR057895">
    <property type="entry name" value="Mom"/>
</dbReference>
<reference evidence="1 2" key="1">
    <citation type="submission" date="2017-05" db="EMBL/GenBank/DDBJ databases">
        <authorList>
            <person name="Varghese N."/>
            <person name="Submissions S."/>
        </authorList>
    </citation>
    <scope>NUCLEOTIDE SEQUENCE [LARGE SCALE GENOMIC DNA]</scope>
    <source>
        <strain evidence="1 2">DSM 26001</strain>
    </source>
</reference>
<organism evidence="1 2">
    <name type="scientific">Noviherbaspirillum suwonense</name>
    <dbReference type="NCBI Taxonomy" id="1224511"/>
    <lineage>
        <taxon>Bacteria</taxon>
        <taxon>Pseudomonadati</taxon>
        <taxon>Pseudomonadota</taxon>
        <taxon>Betaproteobacteria</taxon>
        <taxon>Burkholderiales</taxon>
        <taxon>Oxalobacteraceae</taxon>
        <taxon>Noviherbaspirillum</taxon>
    </lineage>
</organism>